<gene>
    <name evidence="2" type="ORF">SAMN05444392_10171</name>
</gene>
<protein>
    <submittedName>
        <fullName evidence="2">Uncharacterized protein</fullName>
    </submittedName>
</protein>
<reference evidence="2 3" key="1">
    <citation type="submission" date="2016-11" db="EMBL/GenBank/DDBJ databases">
        <authorList>
            <person name="Jaros S."/>
            <person name="Januszkiewicz K."/>
            <person name="Wedrychowicz H."/>
        </authorList>
    </citation>
    <scope>NUCLEOTIDE SEQUENCE [LARGE SCALE GENOMIC DNA]</scope>
    <source>
        <strain evidence="2 3">DSM 44666</strain>
    </source>
</reference>
<evidence type="ECO:0000313" key="2">
    <source>
        <dbReference type="EMBL" id="SHE34006.1"/>
    </source>
</evidence>
<feature type="compositionally biased region" description="Basic and acidic residues" evidence="1">
    <location>
        <begin position="151"/>
        <end position="160"/>
    </location>
</feature>
<dbReference type="STRING" id="112248.SAMN05444392_10171"/>
<dbReference type="EMBL" id="FQVL01000001">
    <property type="protein sequence ID" value="SHE34006.1"/>
    <property type="molecule type" value="Genomic_DNA"/>
</dbReference>
<proteinExistence type="predicted"/>
<dbReference type="Proteomes" id="UP000184476">
    <property type="component" value="Unassembled WGS sequence"/>
</dbReference>
<evidence type="ECO:0000256" key="1">
    <source>
        <dbReference type="SAM" id="MobiDB-lite"/>
    </source>
</evidence>
<evidence type="ECO:0000313" key="3">
    <source>
        <dbReference type="Proteomes" id="UP000184476"/>
    </source>
</evidence>
<dbReference type="AlphaFoldDB" id="A0A1M4SP88"/>
<keyword evidence="3" id="KW-1185">Reference proteome</keyword>
<accession>A0A1M4SP88</accession>
<feature type="region of interest" description="Disordered" evidence="1">
    <location>
        <begin position="136"/>
        <end position="160"/>
    </location>
</feature>
<organism evidence="2 3">
    <name type="scientific">Seinonella peptonophila</name>
    <dbReference type="NCBI Taxonomy" id="112248"/>
    <lineage>
        <taxon>Bacteria</taxon>
        <taxon>Bacillati</taxon>
        <taxon>Bacillota</taxon>
        <taxon>Bacilli</taxon>
        <taxon>Bacillales</taxon>
        <taxon>Thermoactinomycetaceae</taxon>
        <taxon>Seinonella</taxon>
    </lineage>
</organism>
<name>A0A1M4SP88_9BACL</name>
<sequence length="160" mass="17884">MQDEAAHSFLRCGIHSDIPYEIKRGVMTNPPTPLTSSIDKQTGYIVLTTRDGMKLRFQIPKGVNASIQRSASESVVYFDGKEAIKVKAEGKFQLLDPCLESFEMSLPAEVDKWRDCTGLPGAWCWLSVMPTGTARIISSPPNGRTKRVRRRNGDRLNRSV</sequence>